<dbReference type="Pfam" id="PF00171">
    <property type="entry name" value="Aldedh"/>
    <property type="match status" value="1"/>
</dbReference>
<keyword evidence="2 4" id="KW-0560">Oxidoreductase</keyword>
<organism evidence="9 10">
    <name type="scientific">Pseudidiomarina planktonica</name>
    <dbReference type="NCBI Taxonomy" id="1323738"/>
    <lineage>
        <taxon>Bacteria</taxon>
        <taxon>Pseudomonadati</taxon>
        <taxon>Pseudomonadota</taxon>
        <taxon>Gammaproteobacteria</taxon>
        <taxon>Alteromonadales</taxon>
        <taxon>Idiomarinaceae</taxon>
        <taxon>Pseudidiomarina</taxon>
    </lineage>
</organism>
<keyword evidence="3" id="KW-0520">NAD</keyword>
<dbReference type="InterPro" id="IPR029510">
    <property type="entry name" value="Ald_DH_CS_GLU"/>
</dbReference>
<evidence type="ECO:0000259" key="8">
    <source>
        <dbReference type="Pfam" id="PF00171"/>
    </source>
</evidence>
<dbReference type="PANTHER" id="PTHR43570">
    <property type="entry name" value="ALDEHYDE DEHYDROGENASE"/>
    <property type="match status" value="1"/>
</dbReference>
<dbReference type="GO" id="GO:0006081">
    <property type="term" value="P:aldehyde metabolic process"/>
    <property type="evidence" value="ECO:0007669"/>
    <property type="project" value="InterPro"/>
</dbReference>
<dbReference type="InterPro" id="IPR015590">
    <property type="entry name" value="Aldehyde_DH_dom"/>
</dbReference>
<dbReference type="RefSeq" id="WP_086435577.1">
    <property type="nucleotide sequence ID" value="NZ_FXWH01000004.1"/>
</dbReference>
<dbReference type="GO" id="GO:0005737">
    <property type="term" value="C:cytoplasm"/>
    <property type="evidence" value="ECO:0007669"/>
    <property type="project" value="TreeGrafter"/>
</dbReference>
<evidence type="ECO:0000256" key="2">
    <source>
        <dbReference type="ARBA" id="ARBA00023002"/>
    </source>
</evidence>
<dbReference type="PANTHER" id="PTHR43570:SF16">
    <property type="entry name" value="ALDEHYDE DEHYDROGENASE TYPE III, ISOFORM Q"/>
    <property type="match status" value="1"/>
</dbReference>
<dbReference type="InterPro" id="IPR016163">
    <property type="entry name" value="Ald_DH_C"/>
</dbReference>
<feature type="active site" evidence="5 6">
    <location>
        <position position="206"/>
    </location>
</feature>
<feature type="domain" description="Aldehyde dehydrogenase" evidence="8">
    <location>
        <begin position="16"/>
        <end position="423"/>
    </location>
</feature>
<gene>
    <name evidence="9" type="ORF">SAMN06297229_2442</name>
</gene>
<evidence type="ECO:0000256" key="6">
    <source>
        <dbReference type="PROSITE-ProRule" id="PRU10007"/>
    </source>
</evidence>
<dbReference type="InterPro" id="IPR016162">
    <property type="entry name" value="Ald_DH_N"/>
</dbReference>
<evidence type="ECO:0000256" key="5">
    <source>
        <dbReference type="PIRSR" id="PIRSR036492-1"/>
    </source>
</evidence>
<protein>
    <recommendedName>
        <fullName evidence="4">Aldehyde dehydrogenase</fullName>
    </recommendedName>
</protein>
<evidence type="ECO:0000313" key="9">
    <source>
        <dbReference type="EMBL" id="SMQ80829.1"/>
    </source>
</evidence>
<proteinExistence type="inferred from homology"/>
<dbReference type="FunFam" id="3.40.605.10:FF:000004">
    <property type="entry name" value="Aldehyde dehydrogenase"/>
    <property type="match status" value="1"/>
</dbReference>
<reference evidence="10" key="1">
    <citation type="submission" date="2017-04" db="EMBL/GenBank/DDBJ databases">
        <authorList>
            <person name="Varghese N."/>
            <person name="Submissions S."/>
        </authorList>
    </citation>
    <scope>NUCLEOTIDE SEQUENCE [LARGE SCALE GENOMIC DNA]</scope>
</reference>
<dbReference type="OrthoDB" id="9812625at2"/>
<comment type="similarity">
    <text evidence="1 4 7">Belongs to the aldehyde dehydrogenase family.</text>
</comment>
<dbReference type="InterPro" id="IPR012394">
    <property type="entry name" value="Aldehyde_DH_NAD(P)"/>
</dbReference>
<dbReference type="Gene3D" id="3.40.309.10">
    <property type="entry name" value="Aldehyde Dehydrogenase, Chain A, domain 2"/>
    <property type="match status" value="1"/>
</dbReference>
<evidence type="ECO:0000256" key="4">
    <source>
        <dbReference type="PIRNR" id="PIRNR036492"/>
    </source>
</evidence>
<accession>A0A1Y6FY52</accession>
<dbReference type="SUPFAM" id="SSF53720">
    <property type="entry name" value="ALDH-like"/>
    <property type="match status" value="1"/>
</dbReference>
<feature type="active site" evidence="5">
    <location>
        <position position="240"/>
    </location>
</feature>
<name>A0A1Y6FY52_9GAMM</name>
<dbReference type="PROSITE" id="PS00687">
    <property type="entry name" value="ALDEHYDE_DEHYDR_GLU"/>
    <property type="match status" value="1"/>
</dbReference>
<evidence type="ECO:0000256" key="7">
    <source>
        <dbReference type="RuleBase" id="RU003345"/>
    </source>
</evidence>
<dbReference type="AlphaFoldDB" id="A0A1Y6FY52"/>
<dbReference type="Gene3D" id="3.40.605.10">
    <property type="entry name" value="Aldehyde Dehydrogenase, Chain A, domain 1"/>
    <property type="match status" value="1"/>
</dbReference>
<sequence length="455" mass="50261">MADLSNLRNAFASGITKPLAWRREQLGLLQQLLRDHETELMNALQQDLGKPAAESWSTELGFLHRDIRHTLKNLSRWSKPQRVKQPLLAWPGRSEIRPEPLGVVLILGAWNYPLQLLLSPLVAAIAAGNCAVIKPSELAPATAALLEKLIPDYLSGSCVRIVTGDAEVASKLLEQRFDHIFYTGGSRVGKIVMRAASEFLTPVTLELGGKSPAVVLADADIKVAAKRVAWGKWLNAGQTCIAPDYLLVEDAVYEKFVEALQSAIAELYGDQVADNPDFGKIINAQHWQRLEGYLSDGKVAYGGQRDAARRFFAPTLLTDCSNESAVMQEEIFGPILPIVKIRNLAEGIDLIQARPKPLALYGFTTSDKAIEQLEQVAAGSQCFNDTLMFMLNHNLPFGGVGNSGMGRYHGYFGFTTFSHMKAVMKRSSWPDPDFRYPPYTGFKDKLMRWLTGGSK</sequence>
<dbReference type="InterPro" id="IPR016161">
    <property type="entry name" value="Ald_DH/histidinol_DH"/>
</dbReference>
<evidence type="ECO:0000256" key="1">
    <source>
        <dbReference type="ARBA" id="ARBA00009986"/>
    </source>
</evidence>
<dbReference type="Proteomes" id="UP000194450">
    <property type="component" value="Unassembled WGS sequence"/>
</dbReference>
<keyword evidence="10" id="KW-1185">Reference proteome</keyword>
<dbReference type="FunFam" id="3.40.309.10:FF:000003">
    <property type="entry name" value="Aldehyde dehydrogenase"/>
    <property type="match status" value="1"/>
</dbReference>
<dbReference type="CDD" id="cd07087">
    <property type="entry name" value="ALDH_F3-13-14_CALDH-like"/>
    <property type="match status" value="1"/>
</dbReference>
<dbReference type="EMBL" id="FXWH01000004">
    <property type="protein sequence ID" value="SMQ80829.1"/>
    <property type="molecule type" value="Genomic_DNA"/>
</dbReference>
<dbReference type="GO" id="GO:0004029">
    <property type="term" value="F:aldehyde dehydrogenase (NAD+) activity"/>
    <property type="evidence" value="ECO:0007669"/>
    <property type="project" value="TreeGrafter"/>
</dbReference>
<evidence type="ECO:0000256" key="3">
    <source>
        <dbReference type="ARBA" id="ARBA00023027"/>
    </source>
</evidence>
<dbReference type="PIRSF" id="PIRSF036492">
    <property type="entry name" value="ALDH"/>
    <property type="match status" value="1"/>
</dbReference>
<evidence type="ECO:0000313" key="10">
    <source>
        <dbReference type="Proteomes" id="UP000194450"/>
    </source>
</evidence>